<reference evidence="2 3" key="1">
    <citation type="submission" date="2019-10" db="EMBL/GenBank/DDBJ databases">
        <authorList>
            <person name="Palmer J.M."/>
        </authorList>
    </citation>
    <scope>NUCLEOTIDE SEQUENCE [LARGE SCALE GENOMIC DNA]</scope>
    <source>
        <strain evidence="2 3">TWF694</strain>
    </source>
</reference>
<sequence>MVFPRRKAITFSVEEKCSSLRPYPHILKKPPTYKRICNTKLVGKFLDCIESFSCFGSTKKVKPQNLCITMTPSNIIPFQVSVGHLEPHEDRPLVSLPQLPQIQDPRSLRAVLKIYKAKPERSTASLSRAAEFSDEDEHNDTLPPHHRGMKTGWARAGHLVIGDVVDHILSNSEAAVSAIQRDRIKATITSDNQAHYFAMLYHMEQHIHGQKEWALLTTKDLGDVFRAYIGVLTTNNEVGYHTTWAWLENLLYKLVTEELSYTEWRARMAAEPIARQDRLEYEKENEISRDI</sequence>
<dbReference type="Proteomes" id="UP001365542">
    <property type="component" value="Unassembled WGS sequence"/>
</dbReference>
<feature type="region of interest" description="Disordered" evidence="1">
    <location>
        <begin position="125"/>
        <end position="145"/>
    </location>
</feature>
<dbReference type="GO" id="GO:0004525">
    <property type="term" value="F:ribonuclease III activity"/>
    <property type="evidence" value="ECO:0007669"/>
    <property type="project" value="InterPro"/>
</dbReference>
<name>A0AAV9XG57_9PEZI</name>
<organism evidence="2 3">
    <name type="scientific">Orbilia ellipsospora</name>
    <dbReference type="NCBI Taxonomy" id="2528407"/>
    <lineage>
        <taxon>Eukaryota</taxon>
        <taxon>Fungi</taxon>
        <taxon>Dikarya</taxon>
        <taxon>Ascomycota</taxon>
        <taxon>Pezizomycotina</taxon>
        <taxon>Orbiliomycetes</taxon>
        <taxon>Orbiliales</taxon>
        <taxon>Orbiliaceae</taxon>
        <taxon>Orbilia</taxon>
    </lineage>
</organism>
<evidence type="ECO:0000256" key="1">
    <source>
        <dbReference type="SAM" id="MobiDB-lite"/>
    </source>
</evidence>
<comment type="caution">
    <text evidence="2">The sequence shown here is derived from an EMBL/GenBank/DDBJ whole genome shotgun (WGS) entry which is preliminary data.</text>
</comment>
<dbReference type="GO" id="GO:0006396">
    <property type="term" value="P:RNA processing"/>
    <property type="evidence" value="ECO:0007669"/>
    <property type="project" value="InterPro"/>
</dbReference>
<evidence type="ECO:0000313" key="2">
    <source>
        <dbReference type="EMBL" id="KAK6540898.1"/>
    </source>
</evidence>
<evidence type="ECO:0000313" key="3">
    <source>
        <dbReference type="Proteomes" id="UP001365542"/>
    </source>
</evidence>
<dbReference type="InterPro" id="IPR036389">
    <property type="entry name" value="RNase_III_sf"/>
</dbReference>
<protein>
    <submittedName>
        <fullName evidence="2">Uncharacterized protein</fullName>
    </submittedName>
</protein>
<accession>A0AAV9XG57</accession>
<dbReference type="AlphaFoldDB" id="A0AAV9XG57"/>
<proteinExistence type="predicted"/>
<dbReference type="EMBL" id="JAVHJO010000004">
    <property type="protein sequence ID" value="KAK6540898.1"/>
    <property type="molecule type" value="Genomic_DNA"/>
</dbReference>
<gene>
    <name evidence="2" type="ORF">TWF694_008282</name>
</gene>
<keyword evidence="3" id="KW-1185">Reference proteome</keyword>
<dbReference type="Gene3D" id="1.10.1520.10">
    <property type="entry name" value="Ribonuclease III domain"/>
    <property type="match status" value="1"/>
</dbReference>
<dbReference type="SUPFAM" id="SSF69065">
    <property type="entry name" value="RNase III domain-like"/>
    <property type="match status" value="1"/>
</dbReference>